<keyword evidence="3 6" id="KW-1133">Transmembrane helix</keyword>
<protein>
    <recommendedName>
        <fullName evidence="9">Major facilitator superfamily (MFS) profile domain-containing protein</fullName>
    </recommendedName>
</protein>
<evidence type="ECO:0008006" key="9">
    <source>
        <dbReference type="Google" id="ProtNLM"/>
    </source>
</evidence>
<dbReference type="InterPro" id="IPR050549">
    <property type="entry name" value="MFS_Trehalose_Transporter"/>
</dbReference>
<proteinExistence type="predicted"/>
<feature type="transmembrane region" description="Helical" evidence="6">
    <location>
        <begin position="131"/>
        <end position="151"/>
    </location>
</feature>
<feature type="non-terminal residue" evidence="7">
    <location>
        <position position="615"/>
    </location>
</feature>
<dbReference type="Proteomes" id="UP000838878">
    <property type="component" value="Chromosome 12"/>
</dbReference>
<keyword evidence="8" id="KW-1185">Reference proteome</keyword>
<feature type="transmembrane region" description="Helical" evidence="6">
    <location>
        <begin position="107"/>
        <end position="125"/>
    </location>
</feature>
<dbReference type="GO" id="GO:0022857">
    <property type="term" value="F:transmembrane transporter activity"/>
    <property type="evidence" value="ECO:0007669"/>
    <property type="project" value="InterPro"/>
</dbReference>
<feature type="transmembrane region" description="Helical" evidence="6">
    <location>
        <begin position="368"/>
        <end position="388"/>
    </location>
</feature>
<comment type="subcellular location">
    <subcellularLocation>
        <location evidence="1">Membrane</location>
        <topology evidence="1">Multi-pass membrane protein</topology>
    </subcellularLocation>
</comment>
<dbReference type="InterPro" id="IPR003663">
    <property type="entry name" value="Sugar/inositol_transpt"/>
</dbReference>
<dbReference type="Gene3D" id="1.20.1250.20">
    <property type="entry name" value="MFS general substrate transporter like domains"/>
    <property type="match status" value="1"/>
</dbReference>
<evidence type="ECO:0000256" key="3">
    <source>
        <dbReference type="ARBA" id="ARBA00022989"/>
    </source>
</evidence>
<dbReference type="AlphaFoldDB" id="A0A8J9VT87"/>
<dbReference type="SUPFAM" id="SSF103473">
    <property type="entry name" value="MFS general substrate transporter"/>
    <property type="match status" value="1"/>
</dbReference>
<dbReference type="Pfam" id="PF00083">
    <property type="entry name" value="Sugar_tr"/>
    <property type="match status" value="2"/>
</dbReference>
<dbReference type="InterPro" id="IPR036259">
    <property type="entry name" value="MFS_trans_sf"/>
</dbReference>
<dbReference type="InterPro" id="IPR005828">
    <property type="entry name" value="MFS_sugar_transport-like"/>
</dbReference>
<reference evidence="7" key="1">
    <citation type="submission" date="2021-12" db="EMBL/GenBank/DDBJ databases">
        <authorList>
            <person name="Martin H S."/>
        </authorList>
    </citation>
    <scope>NUCLEOTIDE SEQUENCE</scope>
</reference>
<evidence type="ECO:0000256" key="2">
    <source>
        <dbReference type="ARBA" id="ARBA00022692"/>
    </source>
</evidence>
<dbReference type="GO" id="GO:0016020">
    <property type="term" value="C:membrane"/>
    <property type="evidence" value="ECO:0007669"/>
    <property type="project" value="UniProtKB-SubCell"/>
</dbReference>
<keyword evidence="5" id="KW-0325">Glycoprotein</keyword>
<dbReference type="OrthoDB" id="4142200at2759"/>
<feature type="transmembrane region" description="Helical" evidence="6">
    <location>
        <begin position="187"/>
        <end position="208"/>
    </location>
</feature>
<evidence type="ECO:0000256" key="4">
    <source>
        <dbReference type="ARBA" id="ARBA00023136"/>
    </source>
</evidence>
<organism evidence="7 8">
    <name type="scientific">Brenthis ino</name>
    <name type="common">lesser marbled fritillary</name>
    <dbReference type="NCBI Taxonomy" id="405034"/>
    <lineage>
        <taxon>Eukaryota</taxon>
        <taxon>Metazoa</taxon>
        <taxon>Ecdysozoa</taxon>
        <taxon>Arthropoda</taxon>
        <taxon>Hexapoda</taxon>
        <taxon>Insecta</taxon>
        <taxon>Pterygota</taxon>
        <taxon>Neoptera</taxon>
        <taxon>Endopterygota</taxon>
        <taxon>Lepidoptera</taxon>
        <taxon>Glossata</taxon>
        <taxon>Ditrysia</taxon>
        <taxon>Papilionoidea</taxon>
        <taxon>Nymphalidae</taxon>
        <taxon>Heliconiinae</taxon>
        <taxon>Argynnini</taxon>
        <taxon>Brenthis</taxon>
    </lineage>
</organism>
<feature type="transmembrane region" description="Helical" evidence="6">
    <location>
        <begin position="567"/>
        <end position="586"/>
    </location>
</feature>
<evidence type="ECO:0000256" key="6">
    <source>
        <dbReference type="SAM" id="Phobius"/>
    </source>
</evidence>
<evidence type="ECO:0000256" key="5">
    <source>
        <dbReference type="ARBA" id="ARBA00023180"/>
    </source>
</evidence>
<feature type="transmembrane region" description="Helical" evidence="6">
    <location>
        <begin position="163"/>
        <end position="181"/>
    </location>
</feature>
<feature type="transmembrane region" description="Helical" evidence="6">
    <location>
        <begin position="498"/>
        <end position="523"/>
    </location>
</feature>
<evidence type="ECO:0000313" key="7">
    <source>
        <dbReference type="EMBL" id="CAH0718002.1"/>
    </source>
</evidence>
<feature type="transmembrane region" description="Helical" evidence="6">
    <location>
        <begin position="46"/>
        <end position="66"/>
    </location>
</feature>
<evidence type="ECO:0000256" key="1">
    <source>
        <dbReference type="ARBA" id="ARBA00004141"/>
    </source>
</evidence>
<keyword evidence="2 6" id="KW-0812">Transmembrane</keyword>
<gene>
    <name evidence="7" type="ORF">BINO364_LOCUS4545</name>
</gene>
<feature type="transmembrane region" description="Helical" evidence="6">
    <location>
        <begin position="78"/>
        <end position="100"/>
    </location>
</feature>
<dbReference type="PANTHER" id="PTHR48021:SF33">
    <property type="entry name" value="AT22075P-RELATED"/>
    <property type="match status" value="1"/>
</dbReference>
<feature type="transmembrane region" description="Helical" evidence="6">
    <location>
        <begin position="307"/>
        <end position="334"/>
    </location>
</feature>
<accession>A0A8J9VT87</accession>
<evidence type="ECO:0000313" key="8">
    <source>
        <dbReference type="Proteomes" id="UP000838878"/>
    </source>
</evidence>
<name>A0A8J9VT87_9NEOP</name>
<keyword evidence="4 6" id="KW-0472">Membrane</keyword>
<feature type="transmembrane region" description="Helical" evidence="6">
    <location>
        <begin position="395"/>
        <end position="414"/>
    </location>
</feature>
<sequence length="615" mass="67956">MTSVQKFVLITQMKSPSRTRTRDRWHSKNRIERTASKRWRGSVRRLIAATVYNLSCFTHGCSTGWVSGVLGNEALTGGAWLAALPCLVALPAAPMFAVLADVKGRKAGALCICLSFIISWSLAAWCGARGVWAARVAAGAGGAGALALAPLYCAEIAPRTRGLAAMPALASSCGILFAYSAGGMLSAHALSLSMAIPPVVLLFSLIWLPETPSFLISVGKIQEAAKIMCWFDGSDFREDLTDVIEQQEVRIRISEGYGRKEVMRRQDSDTFQPMLKRSSGLESNSERERIEQSACKELFRHRGTRRALFSCFIVLCAAAGSGAGAVNSFAAAVLRHSAHSVPVLNTTAYNFTIYNGTLPRTLFETSEAGSMLCGTALVLGAAVATITVDKVGRKTLLIWSCSGIALGLTILGIYCDPHLRMHSWYLHRLWPLRRYNYKEKNIRERLDIYDNYSLYNHTVSPFINDSGKSWYRVSESENSTDVDWSVKFEPKEKEEITIWLPVILLSMVLFLYNIGLGSVPYVLISELFTVNVRSLASSFLITWMWFSNFLLLRYFGPIAVSLGLHATYYICASITILGATYIYFTIPETKGKSQSQIAEALQGPWILFKAKKNDR</sequence>
<dbReference type="PANTHER" id="PTHR48021">
    <property type="match status" value="1"/>
</dbReference>
<feature type="transmembrane region" description="Helical" evidence="6">
    <location>
        <begin position="535"/>
        <end position="555"/>
    </location>
</feature>
<dbReference type="EMBL" id="OV170232">
    <property type="protein sequence ID" value="CAH0718002.1"/>
    <property type="molecule type" value="Genomic_DNA"/>
</dbReference>
<dbReference type="PRINTS" id="PR00171">
    <property type="entry name" value="SUGRTRNSPORT"/>
</dbReference>